<keyword evidence="1" id="KW-0812">Transmembrane</keyword>
<dbReference type="Gramene" id="arahy.Tifrunner.gnm2.ann2.Ah02g014400.1">
    <property type="protein sequence ID" value="arahy.Tifrunner.gnm2.ann2.Ah02g014400.1-CDS"/>
    <property type="gene ID" value="arahy.Tifrunner.gnm2.ann2.Ah02g014400"/>
</dbReference>
<sequence length="131" mass="15204">MVSISQGIVLTAVIFVSSTVLYLAYSYNNKCSPSSFRIPHDHSSNNNPTKQFLRSCLYSGEKKKNKKKRVKFAEDVMMKEILKENKEEEQRKKQNRGRRNCINETKEMPANRIALYNGIMRDRGNRLACCH</sequence>
<evidence type="ECO:0000313" key="2">
    <source>
        <dbReference type="EMBL" id="RYR75303.1"/>
    </source>
</evidence>
<accession>A0A445EIW9</accession>
<dbReference type="PANTHER" id="PTHR33564:SF15">
    <property type="entry name" value="PROTEIN, PUTATIVE-RELATED"/>
    <property type="match status" value="1"/>
</dbReference>
<proteinExistence type="predicted"/>
<evidence type="ECO:0000256" key="1">
    <source>
        <dbReference type="SAM" id="Phobius"/>
    </source>
</evidence>
<dbReference type="Proteomes" id="UP000289738">
    <property type="component" value="Chromosome A02"/>
</dbReference>
<dbReference type="EMBL" id="SDMP01000002">
    <property type="protein sequence ID" value="RYR75303.1"/>
    <property type="molecule type" value="Genomic_DNA"/>
</dbReference>
<dbReference type="AlphaFoldDB" id="A0A445EIW9"/>
<feature type="transmembrane region" description="Helical" evidence="1">
    <location>
        <begin position="7"/>
        <end position="25"/>
    </location>
</feature>
<evidence type="ECO:0008006" key="4">
    <source>
        <dbReference type="Google" id="ProtNLM"/>
    </source>
</evidence>
<keyword evidence="1" id="KW-0472">Membrane</keyword>
<gene>
    <name evidence="2" type="ORF">Ahy_A02g009955</name>
</gene>
<keyword evidence="3" id="KW-1185">Reference proteome</keyword>
<protein>
    <recommendedName>
        <fullName evidence="4">Transmembrane protein</fullName>
    </recommendedName>
</protein>
<reference evidence="2 3" key="1">
    <citation type="submission" date="2019-01" db="EMBL/GenBank/DDBJ databases">
        <title>Sequencing of cultivated peanut Arachis hypogaea provides insights into genome evolution and oil improvement.</title>
        <authorList>
            <person name="Chen X."/>
        </authorList>
    </citation>
    <scope>NUCLEOTIDE SEQUENCE [LARGE SCALE GENOMIC DNA]</scope>
    <source>
        <strain evidence="3">cv. Fuhuasheng</strain>
        <tissue evidence="2">Leaves</tissue>
    </source>
</reference>
<keyword evidence="1" id="KW-1133">Transmembrane helix</keyword>
<comment type="caution">
    <text evidence="2">The sequence shown here is derived from an EMBL/GenBank/DDBJ whole genome shotgun (WGS) entry which is preliminary data.</text>
</comment>
<name>A0A445EIW9_ARAHY</name>
<evidence type="ECO:0000313" key="3">
    <source>
        <dbReference type="Proteomes" id="UP000289738"/>
    </source>
</evidence>
<organism evidence="2 3">
    <name type="scientific">Arachis hypogaea</name>
    <name type="common">Peanut</name>
    <dbReference type="NCBI Taxonomy" id="3818"/>
    <lineage>
        <taxon>Eukaryota</taxon>
        <taxon>Viridiplantae</taxon>
        <taxon>Streptophyta</taxon>
        <taxon>Embryophyta</taxon>
        <taxon>Tracheophyta</taxon>
        <taxon>Spermatophyta</taxon>
        <taxon>Magnoliopsida</taxon>
        <taxon>eudicotyledons</taxon>
        <taxon>Gunneridae</taxon>
        <taxon>Pentapetalae</taxon>
        <taxon>rosids</taxon>
        <taxon>fabids</taxon>
        <taxon>Fabales</taxon>
        <taxon>Fabaceae</taxon>
        <taxon>Papilionoideae</taxon>
        <taxon>50 kb inversion clade</taxon>
        <taxon>dalbergioids sensu lato</taxon>
        <taxon>Dalbergieae</taxon>
        <taxon>Pterocarpus clade</taxon>
        <taxon>Arachis</taxon>
    </lineage>
</organism>
<dbReference type="OrthoDB" id="695890at2759"/>
<dbReference type="PANTHER" id="PTHR33564">
    <property type="entry name" value="TRANSMEMBRANE PROTEIN"/>
    <property type="match status" value="1"/>
</dbReference>